<organism evidence="1 2">
    <name type="scientific">Mytilus coruscus</name>
    <name type="common">Sea mussel</name>
    <dbReference type="NCBI Taxonomy" id="42192"/>
    <lineage>
        <taxon>Eukaryota</taxon>
        <taxon>Metazoa</taxon>
        <taxon>Spiralia</taxon>
        <taxon>Lophotrochozoa</taxon>
        <taxon>Mollusca</taxon>
        <taxon>Bivalvia</taxon>
        <taxon>Autobranchia</taxon>
        <taxon>Pteriomorphia</taxon>
        <taxon>Mytilida</taxon>
        <taxon>Mytiloidea</taxon>
        <taxon>Mytilidae</taxon>
        <taxon>Mytilinae</taxon>
        <taxon>Mytilus</taxon>
    </lineage>
</organism>
<accession>A0A6J8D8R5</accession>
<evidence type="ECO:0000313" key="1">
    <source>
        <dbReference type="EMBL" id="CAC5404455.1"/>
    </source>
</evidence>
<dbReference type="Proteomes" id="UP000507470">
    <property type="component" value="Unassembled WGS sequence"/>
</dbReference>
<protein>
    <submittedName>
        <fullName evidence="1">Uncharacterized protein</fullName>
    </submittedName>
</protein>
<evidence type="ECO:0000313" key="2">
    <source>
        <dbReference type="Proteomes" id="UP000507470"/>
    </source>
</evidence>
<name>A0A6J8D8R5_MYTCO</name>
<proteinExistence type="predicted"/>
<gene>
    <name evidence="1" type="ORF">MCOR_38236</name>
</gene>
<dbReference type="EMBL" id="CACVKT020006951">
    <property type="protein sequence ID" value="CAC5404455.1"/>
    <property type="molecule type" value="Genomic_DNA"/>
</dbReference>
<dbReference type="OrthoDB" id="9983348at2759"/>
<sequence length="207" mass="23754">MTKLESFFGKFVAQQCFELISNAIKDQGDETDWDNTRICLVDGKKSFHVVSGTAIHNWIVYTEDGTIDIVKSFWKQYLDEFVSVEVITKRVLGRLIIKYIGNEGSDIDARKTGLRTLFQTTIDYIQTHDIANIWENATVTVYDSDDNVFKISSGNGKNHFMVIEYKGKPTVIYTVNNQMKELNGSEDESLLKKCYNRLFCYSFCNTS</sequence>
<keyword evidence="2" id="KW-1185">Reference proteome</keyword>
<reference evidence="1 2" key="1">
    <citation type="submission" date="2020-06" db="EMBL/GenBank/DDBJ databases">
        <authorList>
            <person name="Li R."/>
            <person name="Bekaert M."/>
        </authorList>
    </citation>
    <scope>NUCLEOTIDE SEQUENCE [LARGE SCALE GENOMIC DNA]</scope>
    <source>
        <strain evidence="2">wild</strain>
    </source>
</reference>
<dbReference type="AlphaFoldDB" id="A0A6J8D8R5"/>